<protein>
    <recommendedName>
        <fullName evidence="12">TolC family protein</fullName>
    </recommendedName>
</protein>
<evidence type="ECO:0000256" key="4">
    <source>
        <dbReference type="ARBA" id="ARBA00022452"/>
    </source>
</evidence>
<dbReference type="GO" id="GO:1990281">
    <property type="term" value="C:efflux pump complex"/>
    <property type="evidence" value="ECO:0007669"/>
    <property type="project" value="TreeGrafter"/>
</dbReference>
<keyword evidence="5" id="KW-0812">Transmembrane</keyword>
<dbReference type="EMBL" id="QTZN02000011">
    <property type="protein sequence ID" value="MVB06692.1"/>
    <property type="molecule type" value="Genomic_DNA"/>
</dbReference>
<name>A0A7M4D4A8_9BACT</name>
<evidence type="ECO:0000256" key="2">
    <source>
        <dbReference type="ARBA" id="ARBA00007613"/>
    </source>
</evidence>
<dbReference type="GO" id="GO:0015288">
    <property type="term" value="F:porin activity"/>
    <property type="evidence" value="ECO:0007669"/>
    <property type="project" value="TreeGrafter"/>
</dbReference>
<evidence type="ECO:0000256" key="7">
    <source>
        <dbReference type="ARBA" id="ARBA00023237"/>
    </source>
</evidence>
<dbReference type="PANTHER" id="PTHR30026">
    <property type="entry name" value="OUTER MEMBRANE PROTEIN TOLC"/>
    <property type="match status" value="1"/>
</dbReference>
<evidence type="ECO:0000313" key="11">
    <source>
        <dbReference type="Proteomes" id="UP000462449"/>
    </source>
</evidence>
<sequence length="463" mass="52770">MARTYNYNHMKNKIFCLLIFSLTAFQGKAQELSLSESRTLALEYNQKIKIADEMIAENESNVRFVFTQFLPNLKASGSYNYYHDIDDISLPGSFLPTANSLAEAQQGIYSGTSDVYFPGFNLELGNIDYFSSNLTLTQPIYMGGKIRSSYQMTKMGREISIYNRKLQSSDVLLETDQAYWNLVSINEKGKLAEKYVKMLSALVQDLQNAFDLEITTKNELLKAQVQLNQAKLDLFRVQNLMVLSKMSLCQVIGRDLMSDITATDTTITITQNAIDADYMQKALNQRPELLMLGKQVEISQEQIKNTQADYLPQLGVGASYSYISRIESLIGSSKILAVQANLSVPVFHWQERKHKVASVRFRSKQKELEMDRTRDLISLEVQQSYFKLQEAYQQIELAKVSMDQANENVELTQNSFYEGLANTTELLDAQAFWQRAHGELIDSKINYKLREISFLKSIGELAI</sequence>
<evidence type="ECO:0000313" key="10">
    <source>
        <dbReference type="Proteomes" id="UP000285951"/>
    </source>
</evidence>
<dbReference type="GO" id="GO:0015562">
    <property type="term" value="F:efflux transmembrane transporter activity"/>
    <property type="evidence" value="ECO:0007669"/>
    <property type="project" value="InterPro"/>
</dbReference>
<dbReference type="PANTHER" id="PTHR30026:SF20">
    <property type="entry name" value="OUTER MEMBRANE PROTEIN TOLC"/>
    <property type="match status" value="1"/>
</dbReference>
<evidence type="ECO:0000313" key="8">
    <source>
        <dbReference type="EMBL" id="MUP37487.1"/>
    </source>
</evidence>
<keyword evidence="6" id="KW-0472">Membrane</keyword>
<dbReference type="OrthoDB" id="9807719at2"/>
<reference evidence="8 11" key="2">
    <citation type="submission" date="2019-12" db="EMBL/GenBank/DDBJ databases">
        <title>Draft genome sequence of Labilibaculum sp. strain 44 isolated from deep waters of Black Sea.</title>
        <authorList>
            <person name="Yadav S."/>
            <person name="Villanueva L."/>
        </authorList>
    </citation>
    <scope>NUCLEOTIDE SEQUENCE [LARGE SCALE GENOMIC DNA]</scope>
    <source>
        <strain evidence="8 11">44</strain>
    </source>
</reference>
<evidence type="ECO:0000256" key="3">
    <source>
        <dbReference type="ARBA" id="ARBA00022448"/>
    </source>
</evidence>
<dbReference type="Proteomes" id="UP000462449">
    <property type="component" value="Unassembled WGS sequence"/>
</dbReference>
<dbReference type="GO" id="GO:0009279">
    <property type="term" value="C:cell outer membrane"/>
    <property type="evidence" value="ECO:0007669"/>
    <property type="project" value="UniProtKB-SubCell"/>
</dbReference>
<evidence type="ECO:0000313" key="9">
    <source>
        <dbReference type="EMBL" id="MVB06692.1"/>
    </source>
</evidence>
<proteinExistence type="inferred from homology"/>
<evidence type="ECO:0008006" key="12">
    <source>
        <dbReference type="Google" id="ProtNLM"/>
    </source>
</evidence>
<evidence type="ECO:0000256" key="1">
    <source>
        <dbReference type="ARBA" id="ARBA00004442"/>
    </source>
</evidence>
<dbReference type="EMBL" id="WOTW01000011">
    <property type="protein sequence ID" value="MUP37487.1"/>
    <property type="molecule type" value="Genomic_DNA"/>
</dbReference>
<gene>
    <name evidence="9" type="ORF">DWB62_006630</name>
    <name evidence="8" type="ORF">GNY23_06630</name>
</gene>
<comment type="caution">
    <text evidence="8">The sequence shown here is derived from an EMBL/GenBank/DDBJ whole genome shotgun (WGS) entry which is preliminary data.</text>
</comment>
<keyword evidence="4" id="KW-1134">Transmembrane beta strand</keyword>
<dbReference type="AlphaFoldDB" id="A0A7M4D4A8"/>
<keyword evidence="3" id="KW-0813">Transport</keyword>
<comment type="subcellular location">
    <subcellularLocation>
        <location evidence="1">Cell outer membrane</location>
    </subcellularLocation>
</comment>
<dbReference type="SUPFAM" id="SSF56954">
    <property type="entry name" value="Outer membrane efflux proteins (OEP)"/>
    <property type="match status" value="1"/>
</dbReference>
<dbReference type="InterPro" id="IPR051906">
    <property type="entry name" value="TolC-like"/>
</dbReference>
<evidence type="ECO:0000256" key="5">
    <source>
        <dbReference type="ARBA" id="ARBA00022692"/>
    </source>
</evidence>
<comment type="similarity">
    <text evidence="2">Belongs to the outer membrane factor (OMF) (TC 1.B.17) family.</text>
</comment>
<organism evidence="8 11">
    <name type="scientific">Labilibaculum euxinus</name>
    <dbReference type="NCBI Taxonomy" id="2686357"/>
    <lineage>
        <taxon>Bacteria</taxon>
        <taxon>Pseudomonadati</taxon>
        <taxon>Bacteroidota</taxon>
        <taxon>Bacteroidia</taxon>
        <taxon>Marinilabiliales</taxon>
        <taxon>Marinifilaceae</taxon>
        <taxon>Labilibaculum</taxon>
    </lineage>
</organism>
<evidence type="ECO:0000256" key="6">
    <source>
        <dbReference type="ARBA" id="ARBA00023136"/>
    </source>
</evidence>
<dbReference type="Gene3D" id="1.20.1600.10">
    <property type="entry name" value="Outer membrane efflux proteins (OEP)"/>
    <property type="match status" value="1"/>
</dbReference>
<reference evidence="9 10" key="1">
    <citation type="submission" date="2019-11" db="EMBL/GenBank/DDBJ databases">
        <title>Draft genome sequence of Labilibaculum sp. strain SYP isolated from Black Sea.</title>
        <authorList>
            <person name="Yadav S."/>
            <person name="Villanueva L."/>
        </authorList>
    </citation>
    <scope>NUCLEOTIDE SEQUENCE [LARGE SCALE GENOMIC DNA]</scope>
    <source>
        <strain evidence="9 10">44</strain>
    </source>
</reference>
<dbReference type="Proteomes" id="UP000285951">
    <property type="component" value="Unassembled WGS sequence"/>
</dbReference>
<keyword evidence="7" id="KW-0998">Cell outer membrane</keyword>
<dbReference type="Pfam" id="PF02321">
    <property type="entry name" value="OEP"/>
    <property type="match status" value="2"/>
</dbReference>
<keyword evidence="10" id="KW-1185">Reference proteome</keyword>
<dbReference type="InterPro" id="IPR003423">
    <property type="entry name" value="OMP_efflux"/>
</dbReference>
<accession>A0A7M4D4A8</accession>